<gene>
    <name evidence="1" type="ORF">CVT26_012377</name>
</gene>
<protein>
    <submittedName>
        <fullName evidence="1">Uncharacterized protein</fullName>
    </submittedName>
</protein>
<accession>A0A409WAN8</accession>
<proteinExistence type="predicted"/>
<reference evidence="1 2" key="1">
    <citation type="journal article" date="2018" name="Evol. Lett.">
        <title>Horizontal gene cluster transfer increased hallucinogenic mushroom diversity.</title>
        <authorList>
            <person name="Reynolds H.T."/>
            <person name="Vijayakumar V."/>
            <person name="Gluck-Thaler E."/>
            <person name="Korotkin H.B."/>
            <person name="Matheny P.B."/>
            <person name="Slot J.C."/>
        </authorList>
    </citation>
    <scope>NUCLEOTIDE SEQUENCE [LARGE SCALE GENOMIC DNA]</scope>
    <source>
        <strain evidence="1 2">SRW20</strain>
    </source>
</reference>
<organism evidence="1 2">
    <name type="scientific">Gymnopilus dilepis</name>
    <dbReference type="NCBI Taxonomy" id="231916"/>
    <lineage>
        <taxon>Eukaryota</taxon>
        <taxon>Fungi</taxon>
        <taxon>Dikarya</taxon>
        <taxon>Basidiomycota</taxon>
        <taxon>Agaricomycotina</taxon>
        <taxon>Agaricomycetes</taxon>
        <taxon>Agaricomycetidae</taxon>
        <taxon>Agaricales</taxon>
        <taxon>Agaricineae</taxon>
        <taxon>Hymenogastraceae</taxon>
        <taxon>Gymnopilus</taxon>
    </lineage>
</organism>
<comment type="caution">
    <text evidence="1">The sequence shown here is derived from an EMBL/GenBank/DDBJ whole genome shotgun (WGS) entry which is preliminary data.</text>
</comment>
<dbReference type="AlphaFoldDB" id="A0A409WAN8"/>
<dbReference type="EMBL" id="NHYE01005248">
    <property type="protein sequence ID" value="PPQ75572.1"/>
    <property type="molecule type" value="Genomic_DNA"/>
</dbReference>
<sequence>MANARSKGLVRSPSSFFDNIPRLLLGDPSSSCQYTLPRLRKLTFDGDVELIKLGGCRPLTSLTMTSQVTARELGGVFETIKGSYLRTLQIAIFTSTTKELLYILYGISEECPNLWTIEVTTGMFNAMEVSEMMSLPPSFFPVVRTVDVNGRDSRPPVFGTLPRVCHKKQRADLEKARVHMKYLETVKFGAVHWHYRNSRVADGPWESDDFDEDHIIASNGVRSYERGNYSCLFLVEEKKTEDA</sequence>
<evidence type="ECO:0000313" key="2">
    <source>
        <dbReference type="Proteomes" id="UP000284706"/>
    </source>
</evidence>
<dbReference type="Proteomes" id="UP000284706">
    <property type="component" value="Unassembled WGS sequence"/>
</dbReference>
<keyword evidence="2" id="KW-1185">Reference proteome</keyword>
<evidence type="ECO:0000313" key="1">
    <source>
        <dbReference type="EMBL" id="PPQ75572.1"/>
    </source>
</evidence>
<name>A0A409WAN8_9AGAR</name>
<dbReference type="InParanoid" id="A0A409WAN8"/>